<keyword evidence="2" id="KW-1185">Reference proteome</keyword>
<dbReference type="GeneID" id="125777011"/>
<protein>
    <submittedName>
        <fullName evidence="3">Protein insensitive-like</fullName>
    </submittedName>
</protein>
<dbReference type="Pfam" id="PF10523">
    <property type="entry name" value="BEN"/>
    <property type="match status" value="1"/>
</dbReference>
<name>A0ABM3JBW5_BACDO</name>
<proteinExistence type="predicted"/>
<evidence type="ECO:0000313" key="3">
    <source>
        <dbReference type="RefSeq" id="XP_049306715.1"/>
    </source>
</evidence>
<organism evidence="2 3">
    <name type="scientific">Bactrocera dorsalis</name>
    <name type="common">Oriental fruit fly</name>
    <name type="synonym">Dacus dorsalis</name>
    <dbReference type="NCBI Taxonomy" id="27457"/>
    <lineage>
        <taxon>Eukaryota</taxon>
        <taxon>Metazoa</taxon>
        <taxon>Ecdysozoa</taxon>
        <taxon>Arthropoda</taxon>
        <taxon>Hexapoda</taxon>
        <taxon>Insecta</taxon>
        <taxon>Pterygota</taxon>
        <taxon>Neoptera</taxon>
        <taxon>Endopterygota</taxon>
        <taxon>Diptera</taxon>
        <taxon>Brachycera</taxon>
        <taxon>Muscomorpha</taxon>
        <taxon>Tephritoidea</taxon>
        <taxon>Tephritidae</taxon>
        <taxon>Bactrocera</taxon>
        <taxon>Bactrocera</taxon>
    </lineage>
</organism>
<dbReference type="InterPro" id="IPR018379">
    <property type="entry name" value="BEN_domain"/>
</dbReference>
<dbReference type="Gene3D" id="1.10.10.2590">
    <property type="entry name" value="BEN domain"/>
    <property type="match status" value="1"/>
</dbReference>
<dbReference type="PROSITE" id="PS51457">
    <property type="entry name" value="BEN"/>
    <property type="match status" value="1"/>
</dbReference>
<reference evidence="3" key="1">
    <citation type="submission" date="2025-08" db="UniProtKB">
        <authorList>
            <consortium name="RefSeq"/>
        </authorList>
    </citation>
    <scope>IDENTIFICATION</scope>
    <source>
        <tissue evidence="3">Adult</tissue>
    </source>
</reference>
<accession>A0ABM3JBW5</accession>
<dbReference type="RefSeq" id="XP_049306715.1">
    <property type="nucleotide sequence ID" value="XM_049450758.1"/>
</dbReference>
<feature type="domain" description="BEN" evidence="1">
    <location>
        <begin position="57"/>
        <end position="153"/>
    </location>
</feature>
<evidence type="ECO:0000313" key="2">
    <source>
        <dbReference type="Proteomes" id="UP001652620"/>
    </source>
</evidence>
<evidence type="ECO:0000259" key="1">
    <source>
        <dbReference type="PROSITE" id="PS51457"/>
    </source>
</evidence>
<dbReference type="SMART" id="SM01025">
    <property type="entry name" value="BEN"/>
    <property type="match status" value="1"/>
</dbReference>
<gene>
    <name evidence="3" type="primary">LOC125777011</name>
</gene>
<dbReference type="Proteomes" id="UP001652620">
    <property type="component" value="Chromosome 3"/>
</dbReference>
<sequence>MSGNIYDFMASPELKRRNEVEDYKKQRLEAPIPQNPENDLQAIAIEEEAPREITLGPSGTTVKENDFERIRWFSAALATRNLLTLLFDEETLATHTINRLSHTFHLQDRVLKPTLDFEKVSDAIYCIQRRFGCSEMEVRELIIMTCSNMARTLQSRRI</sequence>